<evidence type="ECO:0000259" key="2">
    <source>
        <dbReference type="Pfam" id="PF13581"/>
    </source>
</evidence>
<dbReference type="CDD" id="cd16936">
    <property type="entry name" value="HATPase_RsbW-like"/>
    <property type="match status" value="1"/>
</dbReference>
<evidence type="ECO:0000313" key="3">
    <source>
        <dbReference type="EMBL" id="GID52118.1"/>
    </source>
</evidence>
<dbReference type="RefSeq" id="WP_203792936.1">
    <property type="nucleotide sequence ID" value="NZ_BAAAQE010000051.1"/>
</dbReference>
<dbReference type="InterPro" id="IPR050267">
    <property type="entry name" value="Anti-sigma-factor_SerPK"/>
</dbReference>
<dbReference type="InterPro" id="IPR036513">
    <property type="entry name" value="STAS_dom_sf"/>
</dbReference>
<dbReference type="PANTHER" id="PTHR35526:SF3">
    <property type="entry name" value="ANTI-SIGMA-F FACTOR RSBW"/>
    <property type="match status" value="1"/>
</dbReference>
<proteinExistence type="predicted"/>
<dbReference type="Pfam" id="PF13581">
    <property type="entry name" value="HATPase_c_2"/>
    <property type="match status" value="1"/>
</dbReference>
<keyword evidence="1" id="KW-0418">Kinase</keyword>
<dbReference type="Gene3D" id="3.30.750.24">
    <property type="entry name" value="STAS domain"/>
    <property type="match status" value="1"/>
</dbReference>
<evidence type="ECO:0000313" key="4">
    <source>
        <dbReference type="Proteomes" id="UP000612282"/>
    </source>
</evidence>
<evidence type="ECO:0000256" key="1">
    <source>
        <dbReference type="ARBA" id="ARBA00022527"/>
    </source>
</evidence>
<gene>
    <name evidence="3" type="ORF">Aco03nite_005220</name>
</gene>
<sequence length="238" mass="25472">MPSQLVCRPERDLPVAVLTVSGTLDRMTEGALGAAVRRSLSVQPARVLLDFSRVRLGDPAATAVLGEQFPAVPIVVCGADAETRSALAADPRCAGLRLVPDFRESLAEAEEPVSAVRVRLRPVPEACRQVRGLVTQTLTAWQRTDATAIATLIATELVANVVRHARTTMDFTLRLRDGRMIVAVRDHSRRMPRTLDPSVADAGGRGLRLVGDLADAWGVLPVTDGKVVWSQLTTGATG</sequence>
<dbReference type="Gene3D" id="3.30.565.10">
    <property type="entry name" value="Histidine kinase-like ATPase, C-terminal domain"/>
    <property type="match status" value="1"/>
</dbReference>
<dbReference type="InterPro" id="IPR003594">
    <property type="entry name" value="HATPase_dom"/>
</dbReference>
<dbReference type="InterPro" id="IPR036890">
    <property type="entry name" value="HATPase_C_sf"/>
</dbReference>
<reference evidence="3 4" key="1">
    <citation type="submission" date="2021-01" db="EMBL/GenBank/DDBJ databases">
        <title>Whole genome shotgun sequence of Actinoplanes couchii NBRC 106145.</title>
        <authorList>
            <person name="Komaki H."/>
            <person name="Tamura T."/>
        </authorList>
    </citation>
    <scope>NUCLEOTIDE SEQUENCE [LARGE SCALE GENOMIC DNA]</scope>
    <source>
        <strain evidence="3 4">NBRC 106145</strain>
    </source>
</reference>
<dbReference type="PANTHER" id="PTHR35526">
    <property type="entry name" value="ANTI-SIGMA-F FACTOR RSBW-RELATED"/>
    <property type="match status" value="1"/>
</dbReference>
<keyword evidence="4" id="KW-1185">Reference proteome</keyword>
<keyword evidence="1" id="KW-0808">Transferase</keyword>
<keyword evidence="1" id="KW-0723">Serine/threonine-protein kinase</keyword>
<name>A0ABQ3X0X3_9ACTN</name>
<accession>A0ABQ3X0X3</accession>
<dbReference type="EMBL" id="BOMG01000009">
    <property type="protein sequence ID" value="GID52118.1"/>
    <property type="molecule type" value="Genomic_DNA"/>
</dbReference>
<protein>
    <recommendedName>
        <fullName evidence="2">Histidine kinase/HSP90-like ATPase domain-containing protein</fullName>
    </recommendedName>
</protein>
<dbReference type="Proteomes" id="UP000612282">
    <property type="component" value="Unassembled WGS sequence"/>
</dbReference>
<dbReference type="SUPFAM" id="SSF55874">
    <property type="entry name" value="ATPase domain of HSP90 chaperone/DNA topoisomerase II/histidine kinase"/>
    <property type="match status" value="1"/>
</dbReference>
<comment type="caution">
    <text evidence="3">The sequence shown here is derived from an EMBL/GenBank/DDBJ whole genome shotgun (WGS) entry which is preliminary data.</text>
</comment>
<feature type="domain" description="Histidine kinase/HSP90-like ATPase" evidence="2">
    <location>
        <begin position="124"/>
        <end position="228"/>
    </location>
</feature>
<organism evidence="3 4">
    <name type="scientific">Actinoplanes couchii</name>
    <dbReference type="NCBI Taxonomy" id="403638"/>
    <lineage>
        <taxon>Bacteria</taxon>
        <taxon>Bacillati</taxon>
        <taxon>Actinomycetota</taxon>
        <taxon>Actinomycetes</taxon>
        <taxon>Micromonosporales</taxon>
        <taxon>Micromonosporaceae</taxon>
        <taxon>Actinoplanes</taxon>
    </lineage>
</organism>